<evidence type="ECO:0000256" key="2">
    <source>
        <dbReference type="ARBA" id="ARBA00022679"/>
    </source>
</evidence>
<dbReference type="GO" id="GO:0004430">
    <property type="term" value="F:1-phosphatidylinositol 4-kinase activity"/>
    <property type="evidence" value="ECO:0007669"/>
    <property type="project" value="UniProtKB-UniRule"/>
</dbReference>
<keyword evidence="11" id="KW-1185">Reference proteome</keyword>
<feature type="region of interest" description="Disordered" evidence="8">
    <location>
        <begin position="619"/>
        <end position="638"/>
    </location>
</feature>
<keyword evidence="4 7" id="KW-0418">Kinase</keyword>
<feature type="compositionally biased region" description="Polar residues" evidence="8">
    <location>
        <begin position="141"/>
        <end position="154"/>
    </location>
</feature>
<evidence type="ECO:0000256" key="3">
    <source>
        <dbReference type="ARBA" id="ARBA00022741"/>
    </source>
</evidence>
<evidence type="ECO:0000256" key="5">
    <source>
        <dbReference type="ARBA" id="ARBA00022840"/>
    </source>
</evidence>
<dbReference type="PROSITE" id="PS50290">
    <property type="entry name" value="PI3_4_KINASE_3"/>
    <property type="match status" value="1"/>
</dbReference>
<evidence type="ECO:0000256" key="6">
    <source>
        <dbReference type="ARBA" id="ARBA00023136"/>
    </source>
</evidence>
<comment type="subcellular location">
    <subcellularLocation>
        <location evidence="7">Cell membrane</location>
        <topology evidence="7">Peripheral membrane protein</topology>
    </subcellularLocation>
    <subcellularLocation>
        <location evidence="7">Vacuole membrane</location>
        <topology evidence="7">Peripheral membrane protein</topology>
    </subcellularLocation>
</comment>
<evidence type="ECO:0000313" key="11">
    <source>
        <dbReference type="Proteomes" id="UP000193411"/>
    </source>
</evidence>
<dbReference type="GO" id="GO:0000329">
    <property type="term" value="C:fungal-type vacuole membrane"/>
    <property type="evidence" value="ECO:0007669"/>
    <property type="project" value="TreeGrafter"/>
</dbReference>
<keyword evidence="1 7" id="KW-1003">Cell membrane</keyword>
<dbReference type="GO" id="GO:0005768">
    <property type="term" value="C:endosome"/>
    <property type="evidence" value="ECO:0007669"/>
    <property type="project" value="UniProtKB-UniRule"/>
</dbReference>
<protein>
    <recommendedName>
        <fullName evidence="7">Phosphatidylinositol 4-kinase</fullName>
        <ecNumber evidence="7">2.7.1.67</ecNumber>
    </recommendedName>
</protein>
<feature type="compositionally biased region" description="Polar residues" evidence="8">
    <location>
        <begin position="88"/>
        <end position="111"/>
    </location>
</feature>
<keyword evidence="2 7" id="KW-0808">Transferase</keyword>
<keyword evidence="3 7" id="KW-0547">Nucleotide-binding</keyword>
<dbReference type="OrthoDB" id="3349449at2759"/>
<evidence type="ECO:0000313" key="10">
    <source>
        <dbReference type="EMBL" id="ORZ37800.1"/>
    </source>
</evidence>
<dbReference type="GO" id="GO:0046854">
    <property type="term" value="P:phosphatidylinositol phosphate biosynthetic process"/>
    <property type="evidence" value="ECO:0007669"/>
    <property type="project" value="UniProtKB-UniRule"/>
</dbReference>
<evidence type="ECO:0000256" key="8">
    <source>
        <dbReference type="SAM" id="MobiDB-lite"/>
    </source>
</evidence>
<feature type="compositionally biased region" description="Pro residues" evidence="8">
    <location>
        <begin position="678"/>
        <end position="688"/>
    </location>
</feature>
<feature type="compositionally biased region" description="Polar residues" evidence="8">
    <location>
        <begin position="378"/>
        <end position="389"/>
    </location>
</feature>
<evidence type="ECO:0000256" key="1">
    <source>
        <dbReference type="ARBA" id="ARBA00022475"/>
    </source>
</evidence>
<dbReference type="Proteomes" id="UP000193411">
    <property type="component" value="Unassembled WGS sequence"/>
</dbReference>
<evidence type="ECO:0000256" key="4">
    <source>
        <dbReference type="ARBA" id="ARBA00022777"/>
    </source>
</evidence>
<dbReference type="GO" id="GO:0005886">
    <property type="term" value="C:plasma membrane"/>
    <property type="evidence" value="ECO:0007669"/>
    <property type="project" value="UniProtKB-SubCell"/>
</dbReference>
<accession>A0A1Y2HT76</accession>
<keyword evidence="5 7" id="KW-0067">ATP-binding</keyword>
<dbReference type="Pfam" id="PF00454">
    <property type="entry name" value="PI3_PI4_kinase"/>
    <property type="match status" value="2"/>
</dbReference>
<dbReference type="EMBL" id="MCFL01000011">
    <property type="protein sequence ID" value="ORZ37800.1"/>
    <property type="molecule type" value="Genomic_DNA"/>
</dbReference>
<feature type="region of interest" description="Disordered" evidence="8">
    <location>
        <begin position="130"/>
        <end position="156"/>
    </location>
</feature>
<dbReference type="GO" id="GO:0005802">
    <property type="term" value="C:trans-Golgi network"/>
    <property type="evidence" value="ECO:0007669"/>
    <property type="project" value="TreeGrafter"/>
</dbReference>
<feature type="compositionally biased region" description="Polar residues" evidence="8">
    <location>
        <begin position="26"/>
        <end position="38"/>
    </location>
</feature>
<comment type="caution">
    <text evidence="10">The sequence shown here is derived from an EMBL/GenBank/DDBJ whole genome shotgun (WGS) entry which is preliminary data.</text>
</comment>
<dbReference type="GO" id="GO:0005524">
    <property type="term" value="F:ATP binding"/>
    <property type="evidence" value="ECO:0007669"/>
    <property type="project" value="UniProtKB-UniRule"/>
</dbReference>
<dbReference type="InterPro" id="IPR039756">
    <property type="entry name" value="Lsb6/PI4K2"/>
</dbReference>
<dbReference type="STRING" id="765915.A0A1Y2HT76"/>
<proteinExistence type="inferred from homology"/>
<organism evidence="10 11">
    <name type="scientific">Catenaria anguillulae PL171</name>
    <dbReference type="NCBI Taxonomy" id="765915"/>
    <lineage>
        <taxon>Eukaryota</taxon>
        <taxon>Fungi</taxon>
        <taxon>Fungi incertae sedis</taxon>
        <taxon>Blastocladiomycota</taxon>
        <taxon>Blastocladiomycetes</taxon>
        <taxon>Blastocladiales</taxon>
        <taxon>Catenariaceae</taxon>
        <taxon>Catenaria</taxon>
    </lineage>
</organism>
<comment type="similarity">
    <text evidence="7">Belongs to the PI3/PI4-kinase family.</text>
</comment>
<keyword evidence="6" id="KW-0472">Membrane</keyword>
<feature type="region of interest" description="Disordered" evidence="8">
    <location>
        <begin position="361"/>
        <end position="412"/>
    </location>
</feature>
<feature type="compositionally biased region" description="Low complexity" evidence="8">
    <location>
        <begin position="399"/>
        <end position="408"/>
    </location>
</feature>
<evidence type="ECO:0000256" key="7">
    <source>
        <dbReference type="RuleBase" id="RU367084"/>
    </source>
</evidence>
<feature type="compositionally biased region" description="Low complexity" evidence="8">
    <location>
        <begin position="130"/>
        <end position="140"/>
    </location>
</feature>
<sequence>MSSSLPHASSHERESEADASPVPELPQSNANANSSESVFDSELPPGPAPLLPVARSSSVSLTDALAARPLSSILPPLPTPRPLGLAGSYSTSQPPIQSASAHGTNSQSETTGAIDPALAVSLASSTSMASSSASLPTSSLNPESSDTGTGNASTDIHPGSLDLLPGGSSASLPIFGELKPGPIPPGESTSALGSITAINDPTIPPTMLQSLDALSSSHMLASASATHRKITASGGAIDVVALTNTPTSTAQRPPNTRMRGGSAEDSNGTASLIHLAMAQSTDSVLFAPVQQQQQQQQQQHRVATIDRLPTVVDSIPMSPTSAPAAPSANGPLATLIDIPSTPTPSHAHIPGQHLVQMQQANGLPTPTSPPTTLLGAAPQTSTVSPTYLHSPSSVPLPPSRSSSNSHFPPSTPIPPVPPLPTWLSPTKPTSMLPTLLSPCIDPVSATDFAQIVDSIRDAIQEDAQPMRIGQGSSGSYFCRNTDGLILGVFKPKDEEPYGELNPKWTKWIHRNVFFCCFGRSCLIPNVGYMSEAGASLLDQRLGFGIVPLTKVVSLASPAFYYRKRHRRHPQALPMKSGSLQLFLRGFKDASMFLKIHPLPDKPPNGSVVWEVLAAATVVSSSGSGTPPEEQEDDRQQGNDVSADVLPSVHASTEALVVNAATMSHDPAAGGETRINIPSLPPSPLPGSPVAPGTAGQAPTSPTRSGGAATMSSMRPLLDTAAGSGTYAGYQGIWDAATYDSFLDQFQRLTILDYLMRNTDRGLDNWMIKFVNGRIQVAAIDHGLAFPFKHPDKWRSYPYGWLYMSISKLPYLPHLRTYMTTCCVTHAGGPTRAPTSTISLHKTTRLTAMCLKRKWL</sequence>
<feature type="compositionally biased region" description="Low complexity" evidence="8">
    <location>
        <begin position="64"/>
        <end position="74"/>
    </location>
</feature>
<dbReference type="EC" id="2.7.1.67" evidence="7"/>
<feature type="region of interest" description="Disordered" evidence="8">
    <location>
        <begin position="666"/>
        <end position="709"/>
    </location>
</feature>
<feature type="domain" description="PI3K/PI4K catalytic" evidence="9">
    <location>
        <begin position="462"/>
        <end position="855"/>
    </location>
</feature>
<feature type="region of interest" description="Disordered" evidence="8">
    <location>
        <begin position="246"/>
        <end position="266"/>
    </location>
</feature>
<dbReference type="InterPro" id="IPR000403">
    <property type="entry name" value="PI3/4_kinase_cat_dom"/>
</dbReference>
<comment type="cofactor">
    <cofactor evidence="7">
        <name>Mg(2+)</name>
        <dbReference type="ChEBI" id="CHEBI:18420"/>
    </cofactor>
    <cofactor evidence="7">
        <name>Mn(2+)</name>
        <dbReference type="ChEBI" id="CHEBI:29035"/>
    </cofactor>
</comment>
<dbReference type="GO" id="GO:0007030">
    <property type="term" value="P:Golgi organization"/>
    <property type="evidence" value="ECO:0007669"/>
    <property type="project" value="TreeGrafter"/>
</dbReference>
<dbReference type="PANTHER" id="PTHR12865:SF1">
    <property type="entry name" value="PHOSPHATIDYLINOSITOL 4-KINASE TYPE 2"/>
    <property type="match status" value="1"/>
</dbReference>
<reference evidence="10 11" key="1">
    <citation type="submission" date="2016-07" db="EMBL/GenBank/DDBJ databases">
        <title>Pervasive Adenine N6-methylation of Active Genes in Fungi.</title>
        <authorList>
            <consortium name="DOE Joint Genome Institute"/>
            <person name="Mondo S.J."/>
            <person name="Dannebaum R.O."/>
            <person name="Kuo R.C."/>
            <person name="Labutti K."/>
            <person name="Haridas S."/>
            <person name="Kuo A."/>
            <person name="Salamov A."/>
            <person name="Ahrendt S.R."/>
            <person name="Lipzen A."/>
            <person name="Sullivan W."/>
            <person name="Andreopoulos W.B."/>
            <person name="Clum A."/>
            <person name="Lindquist E."/>
            <person name="Daum C."/>
            <person name="Ramamoorthy G.K."/>
            <person name="Gryganskyi A."/>
            <person name="Culley D."/>
            <person name="Magnuson J.K."/>
            <person name="James T.Y."/>
            <person name="O'Malley M.A."/>
            <person name="Stajich J.E."/>
            <person name="Spatafora J.W."/>
            <person name="Visel A."/>
            <person name="Grigoriev I.V."/>
        </authorList>
    </citation>
    <scope>NUCLEOTIDE SEQUENCE [LARGE SCALE GENOMIC DNA]</scope>
    <source>
        <strain evidence="10 11">PL171</strain>
    </source>
</reference>
<gene>
    <name evidence="10" type="ORF">BCR44DRAFT_1025703</name>
</gene>
<evidence type="ECO:0000259" key="9">
    <source>
        <dbReference type="PROSITE" id="PS50290"/>
    </source>
</evidence>
<feature type="region of interest" description="Disordered" evidence="8">
    <location>
        <begin position="1"/>
        <end position="111"/>
    </location>
</feature>
<comment type="catalytic activity">
    <reaction evidence="7">
        <text>a 1,2-diacyl-sn-glycero-3-phospho-(1D-myo-inositol) + ATP = a 1,2-diacyl-sn-glycero-3-phospho-(1D-myo-inositol 4-phosphate) + ADP + H(+)</text>
        <dbReference type="Rhea" id="RHEA:19877"/>
        <dbReference type="ChEBI" id="CHEBI:15378"/>
        <dbReference type="ChEBI" id="CHEBI:30616"/>
        <dbReference type="ChEBI" id="CHEBI:57880"/>
        <dbReference type="ChEBI" id="CHEBI:58178"/>
        <dbReference type="ChEBI" id="CHEBI:456216"/>
        <dbReference type="EC" id="2.7.1.67"/>
    </reaction>
</comment>
<name>A0A1Y2HT76_9FUNG</name>
<dbReference type="PANTHER" id="PTHR12865">
    <property type="entry name" value="PHOSPHATIDYLINOSITOL 4-KINASE TYPE-II"/>
    <property type="match status" value="1"/>
</dbReference>
<dbReference type="AlphaFoldDB" id="A0A1Y2HT76"/>
<dbReference type="GO" id="GO:0007032">
    <property type="term" value="P:endosome organization"/>
    <property type="evidence" value="ECO:0007669"/>
    <property type="project" value="TreeGrafter"/>
</dbReference>